<evidence type="ECO:0000256" key="3">
    <source>
        <dbReference type="ARBA" id="ARBA00023125"/>
    </source>
</evidence>
<sequence length="318" mass="33578">MDLLAHLEAYVAAVEEESFSRAADRLGIAQPLLSRRVKTLEEHFGGLLFDRSRRQVTTTGLGLHLLPYARDVLESARRLRGAAQASRRSAVRTVGVPADCDPAALARVLRVGAERGTPLAVRELPPETRASGLTDGTLQYALLRTPPEGAALRVPLGLAPAPEDRPGERPVHLEDLRPRRGRGTPAPALPVLVLTEDQGPQPSDRLRRAVARAGLPETLVRPAVSTAAALAEALAGTAVLLCAEPFARRNGASWAPLADVSLHRGHTLRAARHGQRPGRAPGWLASALGAAVGAVPDGVAASPEGDGRELRTRLAARG</sequence>
<dbReference type="SUPFAM" id="SSF46785">
    <property type="entry name" value="Winged helix' DNA-binding domain"/>
    <property type="match status" value="1"/>
</dbReference>
<dbReference type="Pfam" id="PF00126">
    <property type="entry name" value="HTH_1"/>
    <property type="match status" value="1"/>
</dbReference>
<dbReference type="Gene3D" id="1.10.10.10">
    <property type="entry name" value="Winged helix-like DNA-binding domain superfamily/Winged helix DNA-binding domain"/>
    <property type="match status" value="1"/>
</dbReference>
<protein>
    <submittedName>
        <fullName evidence="7">LysR family transcriptional regulator</fullName>
    </submittedName>
</protein>
<keyword evidence="3" id="KW-0238">DNA-binding</keyword>
<gene>
    <name evidence="7" type="ORF">ACFFRO_01745</name>
</gene>
<dbReference type="EMBL" id="JBHMAR010000001">
    <property type="protein sequence ID" value="MFB9733882.1"/>
    <property type="molecule type" value="Genomic_DNA"/>
</dbReference>
<dbReference type="PANTHER" id="PTHR30346">
    <property type="entry name" value="TRANSCRIPTIONAL DUAL REGULATOR HCAR-RELATED"/>
    <property type="match status" value="1"/>
</dbReference>
<keyword evidence="4" id="KW-0804">Transcription</keyword>
<keyword evidence="2" id="KW-0805">Transcription regulation</keyword>
<evidence type="ECO:0000259" key="6">
    <source>
        <dbReference type="PROSITE" id="PS50931"/>
    </source>
</evidence>
<evidence type="ECO:0000256" key="5">
    <source>
        <dbReference type="SAM" id="MobiDB-lite"/>
    </source>
</evidence>
<evidence type="ECO:0000313" key="7">
    <source>
        <dbReference type="EMBL" id="MFB9733882.1"/>
    </source>
</evidence>
<evidence type="ECO:0000313" key="8">
    <source>
        <dbReference type="Proteomes" id="UP001589703"/>
    </source>
</evidence>
<comment type="similarity">
    <text evidence="1">Belongs to the LysR transcriptional regulatory family.</text>
</comment>
<comment type="caution">
    <text evidence="7">The sequence shown here is derived from an EMBL/GenBank/DDBJ whole genome shotgun (WGS) entry which is preliminary data.</text>
</comment>
<accession>A0ABV5V7S1</accession>
<dbReference type="PROSITE" id="PS50931">
    <property type="entry name" value="HTH_LYSR"/>
    <property type="match status" value="1"/>
</dbReference>
<evidence type="ECO:0000256" key="2">
    <source>
        <dbReference type="ARBA" id="ARBA00023015"/>
    </source>
</evidence>
<dbReference type="InterPro" id="IPR036390">
    <property type="entry name" value="WH_DNA-bd_sf"/>
</dbReference>
<organism evidence="7 8">
    <name type="scientific">Streptomyces thermocoprophilus</name>
    <dbReference type="NCBI Taxonomy" id="78356"/>
    <lineage>
        <taxon>Bacteria</taxon>
        <taxon>Bacillati</taxon>
        <taxon>Actinomycetota</taxon>
        <taxon>Actinomycetes</taxon>
        <taxon>Kitasatosporales</taxon>
        <taxon>Streptomycetaceae</taxon>
        <taxon>Streptomyces</taxon>
    </lineage>
</organism>
<keyword evidence="8" id="KW-1185">Reference proteome</keyword>
<evidence type="ECO:0000256" key="4">
    <source>
        <dbReference type="ARBA" id="ARBA00023163"/>
    </source>
</evidence>
<dbReference type="InterPro" id="IPR036388">
    <property type="entry name" value="WH-like_DNA-bd_sf"/>
</dbReference>
<dbReference type="Proteomes" id="UP001589703">
    <property type="component" value="Unassembled WGS sequence"/>
</dbReference>
<dbReference type="InterPro" id="IPR000847">
    <property type="entry name" value="LysR_HTH_N"/>
</dbReference>
<reference evidence="7 8" key="1">
    <citation type="submission" date="2024-09" db="EMBL/GenBank/DDBJ databases">
        <authorList>
            <person name="Sun Q."/>
            <person name="Mori K."/>
        </authorList>
    </citation>
    <scope>NUCLEOTIDE SEQUENCE [LARGE SCALE GENOMIC DNA]</scope>
    <source>
        <strain evidence="7 8">JCM 10918</strain>
    </source>
</reference>
<proteinExistence type="inferred from homology"/>
<dbReference type="PRINTS" id="PR00039">
    <property type="entry name" value="HTHLYSR"/>
</dbReference>
<evidence type="ECO:0000256" key="1">
    <source>
        <dbReference type="ARBA" id="ARBA00009437"/>
    </source>
</evidence>
<feature type="region of interest" description="Disordered" evidence="5">
    <location>
        <begin position="299"/>
        <end position="318"/>
    </location>
</feature>
<dbReference type="PANTHER" id="PTHR30346:SF0">
    <property type="entry name" value="HCA OPERON TRANSCRIPTIONAL ACTIVATOR HCAR"/>
    <property type="match status" value="1"/>
</dbReference>
<feature type="domain" description="HTH lysR-type" evidence="6">
    <location>
        <begin position="1"/>
        <end position="59"/>
    </location>
</feature>
<name>A0ABV5V7S1_9ACTN</name>
<dbReference type="RefSeq" id="WP_356760337.1">
    <property type="nucleotide sequence ID" value="NZ_JBHMAR010000001.1"/>
</dbReference>